<dbReference type="FunFam" id="1.10.340.30:FF:000004">
    <property type="entry name" value="DNA-3-methyladenine glycosylase II"/>
    <property type="match status" value="1"/>
</dbReference>
<keyword evidence="2" id="KW-0227">DNA damage</keyword>
<proteinExistence type="inferred from homology"/>
<dbReference type="GO" id="GO:0008725">
    <property type="term" value="F:DNA-3-methyladenine glycosylase activity"/>
    <property type="evidence" value="ECO:0007669"/>
    <property type="project" value="TreeGrafter"/>
</dbReference>
<dbReference type="GO" id="GO:0043916">
    <property type="term" value="F:DNA-7-methylguanine glycosylase activity"/>
    <property type="evidence" value="ECO:0007669"/>
    <property type="project" value="TreeGrafter"/>
</dbReference>
<gene>
    <name evidence="5" type="ORF">BN1211_3269</name>
</gene>
<dbReference type="CDD" id="cd00056">
    <property type="entry name" value="ENDO3c"/>
    <property type="match status" value="1"/>
</dbReference>
<organism evidence="5 6">
    <name type="scientific">Cyberlindnera jadinii (strain ATCC 18201 / CBS 1600 / BCRC 20928 / JCM 3617 / NBRC 0987 / NRRL Y-1542)</name>
    <name type="common">Torula yeast</name>
    <name type="synonym">Candida utilis</name>
    <dbReference type="NCBI Taxonomy" id="983966"/>
    <lineage>
        <taxon>Eukaryota</taxon>
        <taxon>Fungi</taxon>
        <taxon>Dikarya</taxon>
        <taxon>Ascomycota</taxon>
        <taxon>Saccharomycotina</taxon>
        <taxon>Saccharomycetes</taxon>
        <taxon>Phaffomycetales</taxon>
        <taxon>Phaffomycetaceae</taxon>
        <taxon>Cyberlindnera</taxon>
    </lineage>
</organism>
<dbReference type="SMART" id="SM00478">
    <property type="entry name" value="ENDO3c"/>
    <property type="match status" value="1"/>
</dbReference>
<dbReference type="Gene3D" id="1.10.1670.40">
    <property type="match status" value="1"/>
</dbReference>
<dbReference type="Pfam" id="PF00730">
    <property type="entry name" value="HhH-GPD"/>
    <property type="match status" value="1"/>
</dbReference>
<sequence>MSKRRLRSNTKDLVVDVVAKKTKRSGKRSTFKEWEEQLLHRYPIPSDLKLPQSFFDHHIPEFSKGLEYIISKEPSLYPLIVFKPFEQFAISVKPRSTDMEHFGGLCRTIIGQQVSGASAKSIEFKFKSHYGGVLPTPQQVLDATVEELRECGISNRKSEYIKSIAQKFHSGEINAKFLQDASDEDILKKLVEIKGIGEWSAKMTMVFGLHRWDVFAHDDLGVARAMSRYLEGRPQLLSMAKKEVDLSNFKKRSTFDDKKKRDWKVIHDAYVQYIADIFKPHRTAFMLVMWRASSTDIDVLST</sequence>
<evidence type="ECO:0000256" key="3">
    <source>
        <dbReference type="ARBA" id="ARBA00023204"/>
    </source>
</evidence>
<protein>
    <recommendedName>
        <fullName evidence="4">HhH-GPD domain-containing protein</fullName>
    </recommendedName>
</protein>
<evidence type="ECO:0000313" key="6">
    <source>
        <dbReference type="Proteomes" id="UP000038830"/>
    </source>
</evidence>
<accession>A0A0H5CE11</accession>
<dbReference type="SUPFAM" id="SSF48150">
    <property type="entry name" value="DNA-glycosylase"/>
    <property type="match status" value="1"/>
</dbReference>
<evidence type="ECO:0000259" key="4">
    <source>
        <dbReference type="SMART" id="SM00478"/>
    </source>
</evidence>
<feature type="domain" description="HhH-GPD" evidence="4">
    <location>
        <begin position="110"/>
        <end position="276"/>
    </location>
</feature>
<dbReference type="Proteomes" id="UP000038830">
    <property type="component" value="Unassembled WGS sequence"/>
</dbReference>
<dbReference type="GO" id="GO:0032993">
    <property type="term" value="C:protein-DNA complex"/>
    <property type="evidence" value="ECO:0007669"/>
    <property type="project" value="TreeGrafter"/>
</dbReference>
<dbReference type="PANTHER" id="PTHR43003:SF5">
    <property type="entry name" value="DNA-3-METHYLADENINE GLYCOSYLASE"/>
    <property type="match status" value="1"/>
</dbReference>
<dbReference type="EMBL" id="CDQK01000003">
    <property type="protein sequence ID" value="CEP22819.1"/>
    <property type="molecule type" value="Genomic_DNA"/>
</dbReference>
<dbReference type="PANTHER" id="PTHR43003">
    <property type="entry name" value="DNA-3-METHYLADENINE GLYCOSYLASE"/>
    <property type="match status" value="1"/>
</dbReference>
<dbReference type="GO" id="GO:0032131">
    <property type="term" value="F:alkylated DNA binding"/>
    <property type="evidence" value="ECO:0007669"/>
    <property type="project" value="TreeGrafter"/>
</dbReference>
<dbReference type="GO" id="GO:0006285">
    <property type="term" value="P:base-excision repair, AP site formation"/>
    <property type="evidence" value="ECO:0007669"/>
    <property type="project" value="UniProtKB-ARBA"/>
</dbReference>
<name>A0A0H5CE11_CYBJN</name>
<dbReference type="InterPro" id="IPR003265">
    <property type="entry name" value="HhH-GPD_domain"/>
</dbReference>
<comment type="similarity">
    <text evidence="1">Belongs to the alkylbase DNA glycosidase AlkA family.</text>
</comment>
<evidence type="ECO:0000256" key="2">
    <source>
        <dbReference type="ARBA" id="ARBA00022763"/>
    </source>
</evidence>
<dbReference type="InterPro" id="IPR011257">
    <property type="entry name" value="DNA_glycosylase"/>
</dbReference>
<dbReference type="InterPro" id="IPR051912">
    <property type="entry name" value="Alkylbase_DNA_Glycosylase/TA"/>
</dbReference>
<keyword evidence="3" id="KW-0234">DNA repair</keyword>
<evidence type="ECO:0000256" key="1">
    <source>
        <dbReference type="ARBA" id="ARBA00010817"/>
    </source>
</evidence>
<evidence type="ECO:0000313" key="5">
    <source>
        <dbReference type="EMBL" id="CEP22819.1"/>
    </source>
</evidence>
<dbReference type="GO" id="GO:0006307">
    <property type="term" value="P:DNA alkylation repair"/>
    <property type="evidence" value="ECO:0007669"/>
    <property type="project" value="TreeGrafter"/>
</dbReference>
<dbReference type="Gene3D" id="1.10.340.30">
    <property type="entry name" value="Hypothetical protein, domain 2"/>
    <property type="match status" value="1"/>
</dbReference>
<reference evidence="6" key="1">
    <citation type="journal article" date="2015" name="J. Biotechnol.">
        <title>The structure of the Cyberlindnera jadinii genome and its relation to Candida utilis analyzed by the occurrence of single nucleotide polymorphisms.</title>
        <authorList>
            <person name="Rupp O."/>
            <person name="Brinkrolf K."/>
            <person name="Buerth C."/>
            <person name="Kunigo M."/>
            <person name="Schneider J."/>
            <person name="Jaenicke S."/>
            <person name="Goesmann A."/>
            <person name="Puehler A."/>
            <person name="Jaeger K.-E."/>
            <person name="Ernst J.F."/>
        </authorList>
    </citation>
    <scope>NUCLEOTIDE SEQUENCE [LARGE SCALE GENOMIC DNA]</scope>
    <source>
        <strain evidence="6">ATCC 18201 / CBS 1600 / BCRC 20928 / JCM 3617 / NBRC 0987 / NRRL Y-1542</strain>
    </source>
</reference>
<dbReference type="GO" id="GO:0005634">
    <property type="term" value="C:nucleus"/>
    <property type="evidence" value="ECO:0007669"/>
    <property type="project" value="TreeGrafter"/>
</dbReference>
<dbReference type="AlphaFoldDB" id="A0A0H5CE11"/>